<evidence type="ECO:0000313" key="3">
    <source>
        <dbReference type="Proteomes" id="UP000785679"/>
    </source>
</evidence>
<reference evidence="2" key="1">
    <citation type="submission" date="2019-06" db="EMBL/GenBank/DDBJ databases">
        <authorList>
            <person name="Zheng W."/>
        </authorList>
    </citation>
    <scope>NUCLEOTIDE SEQUENCE</scope>
    <source>
        <strain evidence="2">QDHG01</strain>
    </source>
</reference>
<evidence type="ECO:0000256" key="1">
    <source>
        <dbReference type="SAM" id="MobiDB-lite"/>
    </source>
</evidence>
<keyword evidence="3" id="KW-1185">Reference proteome</keyword>
<comment type="caution">
    <text evidence="2">The sequence shown here is derived from an EMBL/GenBank/DDBJ whole genome shotgun (WGS) entry which is preliminary data.</text>
</comment>
<sequence length="446" mass="50208">MSFQTLLHRKVAGMSTRQFSLLFSKRCDNGQGSHFEYKQNDERSINLNYATFWNDFSHYSIYDETEPQNEEKEYRAAKIFSKQGVKEENLLFEEKEMYQDHPNDSVSQVTTKKNESTSDISPFTESLTLHPSPHTSPLQIQAWLPEDFNLHIHLTRGDITGMNMKDTKLLSKRVHLTTMGQNARVSARRLRNDECTISTVDGDVSIGSYIETGVLKVKTEKGNVQIGKKLGIGKNGVIETQQGCVQVGSIFSKMAQLPEQSYDTQTLSHQIEQLKELPQSVLSQQGLLIKNSPNISIDSLHGLVSISNPQPNSTVNIQGVESGKLKLFIPHSSLRIGHLKSLHDTSYIECDSLDLTISEDGHEGFYIYDIKKGEYIDPIGKDMTETSEPKPTLYVNAHSGNIKLQIMSGFAILKKQIEAKVALRGAGREGERPSRKRYDENTKVIQ</sequence>
<evidence type="ECO:0000313" key="2">
    <source>
        <dbReference type="EMBL" id="TNV78736.1"/>
    </source>
</evidence>
<name>A0A8J8NNU6_HALGN</name>
<dbReference type="AlphaFoldDB" id="A0A8J8NNU6"/>
<dbReference type="EMBL" id="RRYP01009929">
    <property type="protein sequence ID" value="TNV78736.1"/>
    <property type="molecule type" value="Genomic_DNA"/>
</dbReference>
<organism evidence="2 3">
    <name type="scientific">Halteria grandinella</name>
    <dbReference type="NCBI Taxonomy" id="5974"/>
    <lineage>
        <taxon>Eukaryota</taxon>
        <taxon>Sar</taxon>
        <taxon>Alveolata</taxon>
        <taxon>Ciliophora</taxon>
        <taxon>Intramacronucleata</taxon>
        <taxon>Spirotrichea</taxon>
        <taxon>Stichotrichia</taxon>
        <taxon>Sporadotrichida</taxon>
        <taxon>Halteriidae</taxon>
        <taxon>Halteria</taxon>
    </lineage>
</organism>
<feature type="compositionally biased region" description="Basic and acidic residues" evidence="1">
    <location>
        <begin position="426"/>
        <end position="446"/>
    </location>
</feature>
<evidence type="ECO:0008006" key="4">
    <source>
        <dbReference type="Google" id="ProtNLM"/>
    </source>
</evidence>
<feature type="region of interest" description="Disordered" evidence="1">
    <location>
        <begin position="424"/>
        <end position="446"/>
    </location>
</feature>
<proteinExistence type="predicted"/>
<accession>A0A8J8NNU6</accession>
<gene>
    <name evidence="2" type="ORF">FGO68_gene2311</name>
</gene>
<dbReference type="Proteomes" id="UP000785679">
    <property type="component" value="Unassembled WGS sequence"/>
</dbReference>
<protein>
    <recommendedName>
        <fullName evidence="4">Adhesin domain-containing protein</fullName>
    </recommendedName>
</protein>
<dbReference type="OrthoDB" id="322024at2759"/>